<sequence>MCYLFFGSKLVTIVNVNTTDACLYTNQFQTVPLRENRWPCPWTLRQLKTMVVRKPERRLAGGALNKTLTPQELSDCDDIATALTIDPYLGFITHKMCTTYQPPRLNTSELRTIIDAFCSDQDYQLAHKRLFRSNALQQLLAFYNHRVNMDDLREHVLKFLAVLSEDSGVALEVCTRYSMEDNAGARVCATRPWSRNKEIQYLVGCIAELSEEEENHFLQPGKNDFSVMFSTRKKCGQLWLGPAAFINHDCNANCTFVATGRNTATVRTVREIKLGEEITCFYGSDFFGDNNCYCECETCERRQMGAFAPAAGSTPPSDGYRLRHSSRRQEGSASPTGGDRLQATVHQLRQRGMTRYDARIIAEQRLRLRDPEPTGGPCTRPRARTRRLPARIRASPQCPRPPPRLLRYEPDEPAGSSPSSDDSASSGDLRYQLVRLDAGSGGWRRPRRVTSKKPRRRLPVDFDIIQVLG</sequence>
<feature type="domain" description="SET" evidence="14">
    <location>
        <begin position="171"/>
        <end position="283"/>
    </location>
</feature>
<proteinExistence type="predicted"/>
<dbReference type="InterPro" id="IPR046341">
    <property type="entry name" value="SET_dom_sf"/>
</dbReference>
<dbReference type="PROSITE" id="PS50280">
    <property type="entry name" value="SET"/>
    <property type="match status" value="1"/>
</dbReference>
<keyword evidence="12" id="KW-0539">Nucleus</keyword>
<dbReference type="GO" id="GO:0032259">
    <property type="term" value="P:methylation"/>
    <property type="evidence" value="ECO:0007669"/>
    <property type="project" value="UniProtKB-KW"/>
</dbReference>
<evidence type="ECO:0000259" key="14">
    <source>
        <dbReference type="PROSITE" id="PS50280"/>
    </source>
</evidence>
<dbReference type="OrthoDB" id="6627536at2759"/>
<evidence type="ECO:0000256" key="4">
    <source>
        <dbReference type="ARBA" id="ARBA00022454"/>
    </source>
</evidence>
<dbReference type="Proteomes" id="UP000440578">
    <property type="component" value="Unassembled WGS sequence"/>
</dbReference>
<name>A0A6A4VJ34_AMPAM</name>
<dbReference type="InterPro" id="IPR001214">
    <property type="entry name" value="SET_dom"/>
</dbReference>
<evidence type="ECO:0000313" key="16">
    <source>
        <dbReference type="Proteomes" id="UP000440578"/>
    </source>
</evidence>
<dbReference type="GO" id="GO:0005634">
    <property type="term" value="C:nucleus"/>
    <property type="evidence" value="ECO:0007669"/>
    <property type="project" value="UniProtKB-SubCell"/>
</dbReference>
<gene>
    <name evidence="15" type="primary">Hmt4-20_1</name>
    <name evidence="15" type="ORF">FJT64_011435</name>
</gene>
<evidence type="ECO:0000256" key="1">
    <source>
        <dbReference type="ARBA" id="ARBA00004123"/>
    </source>
</evidence>
<dbReference type="EC" id="2.1.1.362" evidence="3"/>
<dbReference type="Gene3D" id="1.10.10.1700">
    <property type="entry name" value="Histone-lysine N-methyltransferase"/>
    <property type="match status" value="1"/>
</dbReference>
<evidence type="ECO:0000256" key="13">
    <source>
        <dbReference type="SAM" id="MobiDB-lite"/>
    </source>
</evidence>
<keyword evidence="11" id="KW-0804">Transcription</keyword>
<evidence type="ECO:0000256" key="10">
    <source>
        <dbReference type="ARBA" id="ARBA00023015"/>
    </source>
</evidence>
<feature type="region of interest" description="Disordered" evidence="13">
    <location>
        <begin position="364"/>
        <end position="431"/>
    </location>
</feature>
<dbReference type="Pfam" id="PF00856">
    <property type="entry name" value="SET"/>
    <property type="match status" value="1"/>
</dbReference>
<dbReference type="InterPro" id="IPR039977">
    <property type="entry name" value="Suv4-20/Set9"/>
</dbReference>
<evidence type="ECO:0000256" key="7">
    <source>
        <dbReference type="ARBA" id="ARBA00022679"/>
    </source>
</evidence>
<dbReference type="SUPFAM" id="SSF82199">
    <property type="entry name" value="SET domain"/>
    <property type="match status" value="1"/>
</dbReference>
<reference evidence="15 16" key="1">
    <citation type="submission" date="2019-07" db="EMBL/GenBank/DDBJ databases">
        <title>Draft genome assembly of a fouling barnacle, Amphibalanus amphitrite (Darwin, 1854): The first reference genome for Thecostraca.</title>
        <authorList>
            <person name="Kim W."/>
        </authorList>
    </citation>
    <scope>NUCLEOTIDE SEQUENCE [LARGE SCALE GENOMIC DNA]</scope>
    <source>
        <strain evidence="15">SNU_AA5</strain>
        <tissue evidence="15">Soma without cirri and trophi</tissue>
    </source>
</reference>
<evidence type="ECO:0000256" key="12">
    <source>
        <dbReference type="ARBA" id="ARBA00023242"/>
    </source>
</evidence>
<dbReference type="EMBL" id="VIIS01001961">
    <property type="protein sequence ID" value="KAF0290348.1"/>
    <property type="molecule type" value="Genomic_DNA"/>
</dbReference>
<evidence type="ECO:0000313" key="15">
    <source>
        <dbReference type="EMBL" id="KAF0290348.1"/>
    </source>
</evidence>
<keyword evidence="6 15" id="KW-0489">Methyltransferase</keyword>
<evidence type="ECO:0000256" key="5">
    <source>
        <dbReference type="ARBA" id="ARBA00022491"/>
    </source>
</evidence>
<evidence type="ECO:0000256" key="11">
    <source>
        <dbReference type="ARBA" id="ARBA00023163"/>
    </source>
</evidence>
<dbReference type="FunFam" id="2.170.270.10:FF:000006">
    <property type="entry name" value="Histone-lysine N-methyltransferase"/>
    <property type="match status" value="1"/>
</dbReference>
<keyword evidence="5" id="KW-0678">Repressor</keyword>
<dbReference type="GO" id="GO:0005694">
    <property type="term" value="C:chromosome"/>
    <property type="evidence" value="ECO:0007669"/>
    <property type="project" value="UniProtKB-SubCell"/>
</dbReference>
<dbReference type="PANTHER" id="PTHR12977">
    <property type="entry name" value="SUPPRESSOR OF VARIEGATION 4-20-RELATED"/>
    <property type="match status" value="1"/>
</dbReference>
<dbReference type="InterPro" id="IPR041938">
    <property type="entry name" value="Hist-Lys_N-MTase_N"/>
</dbReference>
<dbReference type="Gene3D" id="2.170.270.10">
    <property type="entry name" value="SET domain"/>
    <property type="match status" value="1"/>
</dbReference>
<keyword evidence="7 15" id="KW-0808">Transferase</keyword>
<feature type="region of interest" description="Disordered" evidence="13">
    <location>
        <begin position="308"/>
        <end position="342"/>
    </location>
</feature>
<keyword evidence="16" id="KW-1185">Reference proteome</keyword>
<feature type="compositionally biased region" description="Basic residues" evidence="13">
    <location>
        <begin position="381"/>
        <end position="390"/>
    </location>
</feature>
<dbReference type="InterPro" id="IPR025790">
    <property type="entry name" value="Suv4-20_animal"/>
</dbReference>
<dbReference type="SMART" id="SM00317">
    <property type="entry name" value="SET"/>
    <property type="match status" value="1"/>
</dbReference>
<feature type="compositionally biased region" description="Low complexity" evidence="13">
    <location>
        <begin position="413"/>
        <end position="428"/>
    </location>
</feature>
<dbReference type="GO" id="GO:0140941">
    <property type="term" value="F:histone H4K20me methyltransferase activity"/>
    <property type="evidence" value="ECO:0007669"/>
    <property type="project" value="UniProtKB-EC"/>
</dbReference>
<keyword evidence="10" id="KW-0805">Transcription regulation</keyword>
<evidence type="ECO:0000256" key="9">
    <source>
        <dbReference type="ARBA" id="ARBA00022853"/>
    </source>
</evidence>
<keyword evidence="9" id="KW-0156">Chromatin regulator</keyword>
<dbReference type="PROSITE" id="PS51570">
    <property type="entry name" value="SAM_MT43_SUVAR420_2"/>
    <property type="match status" value="1"/>
</dbReference>
<evidence type="ECO:0000256" key="2">
    <source>
        <dbReference type="ARBA" id="ARBA00004286"/>
    </source>
</evidence>
<keyword evidence="4" id="KW-0158">Chromosome</keyword>
<comment type="subcellular location">
    <subcellularLocation>
        <location evidence="2">Chromosome</location>
    </subcellularLocation>
    <subcellularLocation>
        <location evidence="1">Nucleus</location>
    </subcellularLocation>
</comment>
<organism evidence="15 16">
    <name type="scientific">Amphibalanus amphitrite</name>
    <name type="common">Striped barnacle</name>
    <name type="synonym">Balanus amphitrite</name>
    <dbReference type="NCBI Taxonomy" id="1232801"/>
    <lineage>
        <taxon>Eukaryota</taxon>
        <taxon>Metazoa</taxon>
        <taxon>Ecdysozoa</taxon>
        <taxon>Arthropoda</taxon>
        <taxon>Crustacea</taxon>
        <taxon>Multicrustacea</taxon>
        <taxon>Cirripedia</taxon>
        <taxon>Thoracica</taxon>
        <taxon>Thoracicalcarea</taxon>
        <taxon>Balanomorpha</taxon>
        <taxon>Balanoidea</taxon>
        <taxon>Balanidae</taxon>
        <taxon>Amphibalaninae</taxon>
        <taxon>Amphibalanus</taxon>
    </lineage>
</organism>
<accession>A0A6A4VJ34</accession>
<evidence type="ECO:0000256" key="6">
    <source>
        <dbReference type="ARBA" id="ARBA00022603"/>
    </source>
</evidence>
<protein>
    <recommendedName>
        <fullName evidence="3">[histone H4]-N-methyl-L-lysine(20) N-methyltransferase</fullName>
        <ecNumber evidence="3">2.1.1.362</ecNumber>
    </recommendedName>
</protein>
<evidence type="ECO:0000256" key="8">
    <source>
        <dbReference type="ARBA" id="ARBA00022691"/>
    </source>
</evidence>
<dbReference type="PANTHER" id="PTHR12977:SF4">
    <property type="entry name" value="HISTONE-LYSINE N-METHYLTRANSFERASE KMT5B"/>
    <property type="match status" value="1"/>
</dbReference>
<dbReference type="AlphaFoldDB" id="A0A6A4VJ34"/>
<comment type="caution">
    <text evidence="15">The sequence shown here is derived from an EMBL/GenBank/DDBJ whole genome shotgun (WGS) entry which is preliminary data.</text>
</comment>
<keyword evidence="8" id="KW-0949">S-adenosyl-L-methionine</keyword>
<evidence type="ECO:0000256" key="3">
    <source>
        <dbReference type="ARBA" id="ARBA00012188"/>
    </source>
</evidence>